<dbReference type="AlphaFoldDB" id="A0AAW0ZXZ6"/>
<gene>
    <name evidence="1" type="ORF">QLX08_005613</name>
</gene>
<sequence>MLLQDTRIAPEQLRIRKIAKKNFGSPIVNQYHQCLTMNRRLTSLRHGTSTAADLKEYSRFIRRLLRHRNSLTGNG</sequence>
<protein>
    <submittedName>
        <fullName evidence="1">Uncharacterized protein</fullName>
    </submittedName>
</protein>
<dbReference type="EMBL" id="JAWNGG020000097">
    <property type="protein sequence ID" value="KAK9302356.1"/>
    <property type="molecule type" value="Genomic_DNA"/>
</dbReference>
<name>A0AAW0ZXZ6_9HYME</name>
<reference evidence="1 2" key="1">
    <citation type="submission" date="2024-05" db="EMBL/GenBank/DDBJ databases">
        <title>The nuclear and mitochondrial genome assemblies of Tetragonisca angustula (Apidae: Meliponini), a tiny yet remarkable pollinator in the Neotropics.</title>
        <authorList>
            <person name="Ferrari R."/>
            <person name="Ricardo P.C."/>
            <person name="Dias F.C."/>
            <person name="Araujo N.S."/>
            <person name="Soares D.O."/>
            <person name="Zhou Q.-S."/>
            <person name="Zhu C.-D."/>
            <person name="Coutinho L."/>
            <person name="Airas M.C."/>
            <person name="Batista T.M."/>
        </authorList>
    </citation>
    <scope>NUCLEOTIDE SEQUENCE [LARGE SCALE GENOMIC DNA]</scope>
    <source>
        <strain evidence="1">ASF017062</strain>
        <tissue evidence="1">Abdomen</tissue>
    </source>
</reference>
<comment type="caution">
    <text evidence="1">The sequence shown here is derived from an EMBL/GenBank/DDBJ whole genome shotgun (WGS) entry which is preliminary data.</text>
</comment>
<keyword evidence="2" id="KW-1185">Reference proteome</keyword>
<dbReference type="Proteomes" id="UP001432146">
    <property type="component" value="Unassembled WGS sequence"/>
</dbReference>
<proteinExistence type="predicted"/>
<evidence type="ECO:0000313" key="1">
    <source>
        <dbReference type="EMBL" id="KAK9302356.1"/>
    </source>
</evidence>
<organism evidence="1 2">
    <name type="scientific">Tetragonisca angustula</name>
    <dbReference type="NCBI Taxonomy" id="166442"/>
    <lineage>
        <taxon>Eukaryota</taxon>
        <taxon>Metazoa</taxon>
        <taxon>Ecdysozoa</taxon>
        <taxon>Arthropoda</taxon>
        <taxon>Hexapoda</taxon>
        <taxon>Insecta</taxon>
        <taxon>Pterygota</taxon>
        <taxon>Neoptera</taxon>
        <taxon>Endopterygota</taxon>
        <taxon>Hymenoptera</taxon>
        <taxon>Apocrita</taxon>
        <taxon>Aculeata</taxon>
        <taxon>Apoidea</taxon>
        <taxon>Anthophila</taxon>
        <taxon>Apidae</taxon>
        <taxon>Tetragonisca</taxon>
    </lineage>
</organism>
<evidence type="ECO:0000313" key="2">
    <source>
        <dbReference type="Proteomes" id="UP001432146"/>
    </source>
</evidence>
<accession>A0AAW0ZXZ6</accession>